<dbReference type="PATRIC" id="fig|1454003.3.peg.4316"/>
<evidence type="ECO:0000256" key="1">
    <source>
        <dbReference type="SAM" id="SignalP"/>
    </source>
</evidence>
<feature type="chain" id="PRO_5001461571" description="Protein NO VEIN C-terminal domain-containing protein" evidence="1">
    <location>
        <begin position="24"/>
        <end position="155"/>
    </location>
</feature>
<accession>A0A011Q1V2</accession>
<proteinExistence type="predicted"/>
<dbReference type="Proteomes" id="UP000021816">
    <property type="component" value="Unassembled WGS sequence"/>
</dbReference>
<feature type="domain" description="Protein NO VEIN C-terminal" evidence="2">
    <location>
        <begin position="38"/>
        <end position="123"/>
    </location>
</feature>
<feature type="signal peptide" evidence="1">
    <location>
        <begin position="1"/>
        <end position="23"/>
    </location>
</feature>
<dbReference type="AlphaFoldDB" id="A0A011Q1V2"/>
<evidence type="ECO:0000313" key="4">
    <source>
        <dbReference type="Proteomes" id="UP000021816"/>
    </source>
</evidence>
<evidence type="ECO:0000259" key="2">
    <source>
        <dbReference type="Pfam" id="PF13020"/>
    </source>
</evidence>
<evidence type="ECO:0000313" key="3">
    <source>
        <dbReference type="EMBL" id="EXI72484.1"/>
    </source>
</evidence>
<gene>
    <name evidence="3" type="ORF">AW10_04257</name>
</gene>
<protein>
    <recommendedName>
        <fullName evidence="2">Protein NO VEIN C-terminal domain-containing protein</fullName>
    </recommendedName>
</protein>
<name>A0A011Q1V2_9PROT</name>
<organism evidence="3 4">
    <name type="scientific">Candidatus Accumulibacter appositus</name>
    <dbReference type="NCBI Taxonomy" id="1454003"/>
    <lineage>
        <taxon>Bacteria</taxon>
        <taxon>Pseudomonadati</taxon>
        <taxon>Pseudomonadota</taxon>
        <taxon>Betaproteobacteria</taxon>
        <taxon>Candidatus Accumulibacter</taxon>
    </lineage>
</organism>
<dbReference type="InterPro" id="IPR024975">
    <property type="entry name" value="NOV_C"/>
</dbReference>
<keyword evidence="1" id="KW-0732">Signal</keyword>
<dbReference type="EMBL" id="JEMX01000192">
    <property type="protein sequence ID" value="EXI72484.1"/>
    <property type="molecule type" value="Genomic_DNA"/>
</dbReference>
<sequence length="155" mass="16803" precursor="true">MVLGGLLVVPIGLIMAMTGQATASPTPPADTQLSAARARAVVMGVERSLGFEPADREFEKLGYDIESRIPGTGKLRFIEVKGRVSGAPTITVTRNEILYSLNKPDDFILAIVEFTGEDTHRCHYLRQPFQREPDFGVTSVNYDLAELLARAGAPG</sequence>
<dbReference type="Pfam" id="PF13020">
    <property type="entry name" value="NOV_C"/>
    <property type="match status" value="1"/>
</dbReference>
<dbReference type="STRING" id="1454003.AW10_04257"/>
<comment type="caution">
    <text evidence="3">The sequence shown here is derived from an EMBL/GenBank/DDBJ whole genome shotgun (WGS) entry which is preliminary data.</text>
</comment>
<reference evidence="3 4" key="1">
    <citation type="submission" date="2014-02" db="EMBL/GenBank/DDBJ databases">
        <title>Expanding our view of genomic diversity in Candidatus Accumulibacter clades.</title>
        <authorList>
            <person name="Skennerton C.T."/>
            <person name="Barr J.J."/>
            <person name="Slater F.R."/>
            <person name="Bond P.L."/>
            <person name="Tyson G.W."/>
        </authorList>
    </citation>
    <scope>NUCLEOTIDE SEQUENCE [LARGE SCALE GENOMIC DNA]</scope>
    <source>
        <strain evidence="4">BA-92</strain>
    </source>
</reference>